<evidence type="ECO:0000256" key="3">
    <source>
        <dbReference type="ARBA" id="ARBA00022679"/>
    </source>
</evidence>
<protein>
    <recommendedName>
        <fullName evidence="7">Aminotransferase DegT</fullName>
    </recommendedName>
</protein>
<organism evidence="6">
    <name type="scientific">marine sediment metagenome</name>
    <dbReference type="NCBI Taxonomy" id="412755"/>
    <lineage>
        <taxon>unclassified sequences</taxon>
        <taxon>metagenomes</taxon>
        <taxon>ecological metagenomes</taxon>
    </lineage>
</organism>
<sequence length="307" mass="34057">MGTEFISVNNPVMDGNEKKYVLDCLESSWISSSGKYIDQFEGAFKEFCKAKHAIACSNGTAALHLALLALGLEPGDEVIVPTLTFIATANAVTYCGGKPVFIDSEPETWNMNPALIESKISSRTKGIIVVHFRGHPADMDDILDVARRHGLFVVEDAAQSHGAEYKGKRTGALGDIGTFSFFGNKIVTTGEGGMIVTDNEDLANQMRLLKNQAMTQKNRYWHPVIGYNYRMTNVAAAIGLAQLERVDTQIKGRSDVALWYQESLRHVPGMIFQCEKEWAKRVWFLFTLVLSNDARSVRDELIPYLLG</sequence>
<reference evidence="6" key="1">
    <citation type="journal article" date="2014" name="Front. Microbiol.">
        <title>High frequency of phylogenetically diverse reductive dehalogenase-homologous genes in deep subseafloor sedimentary metagenomes.</title>
        <authorList>
            <person name="Kawai M."/>
            <person name="Futagami T."/>
            <person name="Toyoda A."/>
            <person name="Takaki Y."/>
            <person name="Nishi S."/>
            <person name="Hori S."/>
            <person name="Arai W."/>
            <person name="Tsubouchi T."/>
            <person name="Morono Y."/>
            <person name="Uchiyama I."/>
            <person name="Ito T."/>
            <person name="Fujiyama A."/>
            <person name="Inagaki F."/>
            <person name="Takami H."/>
        </authorList>
    </citation>
    <scope>NUCLEOTIDE SEQUENCE</scope>
    <source>
        <strain evidence="6">Expedition CK06-06</strain>
    </source>
</reference>
<dbReference type="InterPro" id="IPR015422">
    <property type="entry name" value="PyrdxlP-dep_Trfase_small"/>
</dbReference>
<evidence type="ECO:0008006" key="7">
    <source>
        <dbReference type="Google" id="ProtNLM"/>
    </source>
</evidence>
<dbReference type="InterPro" id="IPR015424">
    <property type="entry name" value="PyrdxlP-dep_Trfase"/>
</dbReference>
<evidence type="ECO:0000256" key="2">
    <source>
        <dbReference type="ARBA" id="ARBA00022576"/>
    </source>
</evidence>
<evidence type="ECO:0000256" key="1">
    <source>
        <dbReference type="ARBA" id="ARBA00001933"/>
    </source>
</evidence>
<name>X0SS89_9ZZZZ</name>
<dbReference type="CDD" id="cd00616">
    <property type="entry name" value="AHBA_syn"/>
    <property type="match status" value="1"/>
</dbReference>
<proteinExistence type="inferred from homology"/>
<dbReference type="SUPFAM" id="SSF53383">
    <property type="entry name" value="PLP-dependent transferases"/>
    <property type="match status" value="1"/>
</dbReference>
<evidence type="ECO:0000256" key="5">
    <source>
        <dbReference type="ARBA" id="ARBA00037999"/>
    </source>
</evidence>
<dbReference type="GO" id="GO:0008483">
    <property type="term" value="F:transaminase activity"/>
    <property type="evidence" value="ECO:0007669"/>
    <property type="project" value="UniProtKB-KW"/>
</dbReference>
<dbReference type="Gene3D" id="3.40.640.10">
    <property type="entry name" value="Type I PLP-dependent aspartate aminotransferase-like (Major domain)"/>
    <property type="match status" value="1"/>
</dbReference>
<dbReference type="EMBL" id="BARS01004422">
    <property type="protein sequence ID" value="GAF77991.1"/>
    <property type="molecule type" value="Genomic_DNA"/>
</dbReference>
<keyword evidence="3" id="KW-0808">Transferase</keyword>
<keyword evidence="2" id="KW-0032">Aminotransferase</keyword>
<dbReference type="InterPro" id="IPR000653">
    <property type="entry name" value="DegT/StrS_aminotransferase"/>
</dbReference>
<dbReference type="PANTHER" id="PTHR30244">
    <property type="entry name" value="TRANSAMINASE"/>
    <property type="match status" value="1"/>
</dbReference>
<evidence type="ECO:0000256" key="4">
    <source>
        <dbReference type="ARBA" id="ARBA00022898"/>
    </source>
</evidence>
<comment type="cofactor">
    <cofactor evidence="1">
        <name>pyridoxal 5'-phosphate</name>
        <dbReference type="ChEBI" id="CHEBI:597326"/>
    </cofactor>
</comment>
<keyword evidence="4" id="KW-0663">Pyridoxal phosphate</keyword>
<gene>
    <name evidence="6" type="ORF">S01H1_08643</name>
</gene>
<dbReference type="GO" id="GO:0000271">
    <property type="term" value="P:polysaccharide biosynthetic process"/>
    <property type="evidence" value="ECO:0007669"/>
    <property type="project" value="TreeGrafter"/>
</dbReference>
<dbReference type="Pfam" id="PF01041">
    <property type="entry name" value="DegT_DnrJ_EryC1"/>
    <property type="match status" value="1"/>
</dbReference>
<dbReference type="Gene3D" id="3.90.1150.10">
    <property type="entry name" value="Aspartate Aminotransferase, domain 1"/>
    <property type="match status" value="1"/>
</dbReference>
<evidence type="ECO:0000313" key="6">
    <source>
        <dbReference type="EMBL" id="GAF77991.1"/>
    </source>
</evidence>
<dbReference type="PANTHER" id="PTHR30244:SF34">
    <property type="entry name" value="DTDP-4-AMINO-4,6-DIDEOXYGALACTOSE TRANSAMINASE"/>
    <property type="match status" value="1"/>
</dbReference>
<dbReference type="FunFam" id="3.40.640.10:FF:000090">
    <property type="entry name" value="Pyridoxal phosphate-dependent aminotransferase"/>
    <property type="match status" value="1"/>
</dbReference>
<comment type="similarity">
    <text evidence="5">Belongs to the DegT/DnrJ/EryC1 family.</text>
</comment>
<feature type="non-terminal residue" evidence="6">
    <location>
        <position position="307"/>
    </location>
</feature>
<accession>X0SS89</accession>
<dbReference type="GO" id="GO:0030170">
    <property type="term" value="F:pyridoxal phosphate binding"/>
    <property type="evidence" value="ECO:0007669"/>
    <property type="project" value="TreeGrafter"/>
</dbReference>
<dbReference type="AlphaFoldDB" id="X0SS89"/>
<dbReference type="InterPro" id="IPR015421">
    <property type="entry name" value="PyrdxlP-dep_Trfase_major"/>
</dbReference>
<comment type="caution">
    <text evidence="6">The sequence shown here is derived from an EMBL/GenBank/DDBJ whole genome shotgun (WGS) entry which is preliminary data.</text>
</comment>